<feature type="region of interest" description="Disordered" evidence="15">
    <location>
        <begin position="783"/>
        <end position="816"/>
    </location>
</feature>
<dbReference type="EMBL" id="JBHFFA010000001">
    <property type="protein sequence ID" value="KAL2651280.1"/>
    <property type="molecule type" value="Genomic_DNA"/>
</dbReference>
<feature type="compositionally biased region" description="Polar residues" evidence="15">
    <location>
        <begin position="747"/>
        <end position="758"/>
    </location>
</feature>
<dbReference type="GO" id="GO:0006397">
    <property type="term" value="P:mRNA processing"/>
    <property type="evidence" value="ECO:0007669"/>
    <property type="project" value="UniProtKB-KW"/>
</dbReference>
<dbReference type="CDD" id="cd00201">
    <property type="entry name" value="WW"/>
    <property type="match status" value="2"/>
</dbReference>
<proteinExistence type="predicted"/>
<gene>
    <name evidence="17" type="ORF">R1flu_019408</name>
</gene>
<evidence type="ECO:0000256" key="6">
    <source>
        <dbReference type="ARBA" id="ARBA00022664"/>
    </source>
</evidence>
<feature type="compositionally biased region" description="Low complexity" evidence="15">
    <location>
        <begin position="48"/>
        <end position="57"/>
    </location>
</feature>
<dbReference type="GO" id="GO:0008380">
    <property type="term" value="P:RNA splicing"/>
    <property type="evidence" value="ECO:0007669"/>
    <property type="project" value="UniProtKB-KW"/>
</dbReference>
<dbReference type="GO" id="GO:0016607">
    <property type="term" value="C:nuclear speck"/>
    <property type="evidence" value="ECO:0007669"/>
    <property type="project" value="UniProtKB-SubCell"/>
</dbReference>
<evidence type="ECO:0000256" key="12">
    <source>
        <dbReference type="ARBA" id="ARBA00023242"/>
    </source>
</evidence>
<keyword evidence="12" id="KW-0539">Nucleus</keyword>
<evidence type="ECO:0000256" key="15">
    <source>
        <dbReference type="SAM" id="MobiDB-lite"/>
    </source>
</evidence>
<evidence type="ECO:0000256" key="2">
    <source>
        <dbReference type="ARBA" id="ARBA00004463"/>
    </source>
</evidence>
<evidence type="ECO:0000256" key="3">
    <source>
        <dbReference type="ARBA" id="ARBA00021117"/>
    </source>
</evidence>
<keyword evidence="9" id="KW-0805">Transcription regulation</keyword>
<dbReference type="PANTHER" id="PTHR21737:SF3">
    <property type="entry name" value="POLYGLUTAMINE-BINDING PROTEIN 1"/>
    <property type="match status" value="1"/>
</dbReference>
<evidence type="ECO:0000256" key="7">
    <source>
        <dbReference type="ARBA" id="ARBA00022737"/>
    </source>
</evidence>
<keyword evidence="4" id="KW-0597">Phosphoprotein</keyword>
<comment type="subcellular location">
    <subcellularLocation>
        <location evidence="2">Cytoplasmic granule</location>
    </subcellularLocation>
    <subcellularLocation>
        <location evidence="1">Nucleus speckle</location>
    </subcellularLocation>
</comment>
<feature type="compositionally biased region" description="Polar residues" evidence="15">
    <location>
        <begin position="683"/>
        <end position="692"/>
    </location>
</feature>
<dbReference type="InterPro" id="IPR001202">
    <property type="entry name" value="WW_dom"/>
</dbReference>
<feature type="compositionally biased region" description="Basic and acidic residues" evidence="15">
    <location>
        <begin position="482"/>
        <end position="496"/>
    </location>
</feature>
<feature type="compositionally biased region" description="Polar residues" evidence="15">
    <location>
        <begin position="783"/>
        <end position="793"/>
    </location>
</feature>
<name>A0ABD1ZIW7_9MARC</name>
<dbReference type="AlphaFoldDB" id="A0ABD1ZIW7"/>
<organism evidence="17 18">
    <name type="scientific">Riccia fluitans</name>
    <dbReference type="NCBI Taxonomy" id="41844"/>
    <lineage>
        <taxon>Eukaryota</taxon>
        <taxon>Viridiplantae</taxon>
        <taxon>Streptophyta</taxon>
        <taxon>Embryophyta</taxon>
        <taxon>Marchantiophyta</taxon>
        <taxon>Marchantiopsida</taxon>
        <taxon>Marchantiidae</taxon>
        <taxon>Marchantiales</taxon>
        <taxon>Ricciaceae</taxon>
        <taxon>Riccia</taxon>
    </lineage>
</organism>
<feature type="compositionally biased region" description="Low complexity" evidence="15">
    <location>
        <begin position="395"/>
        <end position="405"/>
    </location>
</feature>
<feature type="compositionally biased region" description="Polar residues" evidence="15">
    <location>
        <begin position="246"/>
        <end position="268"/>
    </location>
</feature>
<keyword evidence="18" id="KW-1185">Reference proteome</keyword>
<evidence type="ECO:0000313" key="17">
    <source>
        <dbReference type="EMBL" id="KAL2651280.1"/>
    </source>
</evidence>
<feature type="region of interest" description="Disordered" evidence="15">
    <location>
        <begin position="1"/>
        <end position="160"/>
    </location>
</feature>
<keyword evidence="8" id="KW-0391">Immunity</keyword>
<evidence type="ECO:0000313" key="18">
    <source>
        <dbReference type="Proteomes" id="UP001605036"/>
    </source>
</evidence>
<evidence type="ECO:0000256" key="11">
    <source>
        <dbReference type="ARBA" id="ARBA00023187"/>
    </source>
</evidence>
<dbReference type="Gene3D" id="2.20.70.10">
    <property type="match status" value="2"/>
</dbReference>
<keyword evidence="7" id="KW-0677">Repeat</keyword>
<feature type="region of interest" description="Disordered" evidence="15">
    <location>
        <begin position="945"/>
        <end position="1063"/>
    </location>
</feature>
<feature type="compositionally biased region" description="Low complexity" evidence="15">
    <location>
        <begin position="737"/>
        <end position="746"/>
    </location>
</feature>
<feature type="compositionally biased region" description="Polar residues" evidence="15">
    <location>
        <begin position="323"/>
        <end position="370"/>
    </location>
</feature>
<evidence type="ECO:0000256" key="5">
    <source>
        <dbReference type="ARBA" id="ARBA00022588"/>
    </source>
</evidence>
<feature type="domain" description="WW" evidence="16">
    <location>
        <begin position="807"/>
        <end position="841"/>
    </location>
</feature>
<comment type="subunit">
    <text evidence="14">Interacts with POU3F2/Brn-2, ATXN1, TXNL4A, HTT and AR. Interaction with ATXN1 correlates positively with the length of the polyglutamine tract. Interacts with RNA polymerase II large subunit in a phosphorylation-dependent manner. Forms a ternary complex with ATXN1 mutant and phosphorylated RNA polymerase II. Interacts (via C-terminus) with TXNL4A and CD2BP2. Interacts (via WW domain) with ATN1 and SF3B1, and may interact with additional splice factors. Interacts (via WW domain) with WBP11; Leading to reduce interaction between PQBP1 and TXNL4A. Interacts with CAPRIN1. Interacts with DDX1. Interacts with SFPQ. Interacts with KHSRP.</text>
</comment>
<dbReference type="PANTHER" id="PTHR21737">
    <property type="entry name" value="POLYGLUTAMINE BINDING PROTEIN 1/MARVEL MEMBRANE-ASSOCIATING DOMAIN CONTAINING 3"/>
    <property type="match status" value="1"/>
</dbReference>
<feature type="compositionally biased region" description="Polar residues" evidence="15">
    <location>
        <begin position="280"/>
        <end position="312"/>
    </location>
</feature>
<evidence type="ECO:0000256" key="4">
    <source>
        <dbReference type="ARBA" id="ARBA00022553"/>
    </source>
</evidence>
<feature type="region of interest" description="Disordered" evidence="15">
    <location>
        <begin position="676"/>
        <end position="766"/>
    </location>
</feature>
<keyword evidence="6" id="KW-0507">mRNA processing</keyword>
<feature type="domain" description="WW" evidence="16">
    <location>
        <begin position="758"/>
        <end position="792"/>
    </location>
</feature>
<feature type="compositionally biased region" description="Pro residues" evidence="15">
    <location>
        <begin position="83"/>
        <end position="93"/>
    </location>
</feature>
<dbReference type="Pfam" id="PF00397">
    <property type="entry name" value="WW"/>
    <property type="match status" value="2"/>
</dbReference>
<feature type="region of interest" description="Disordered" evidence="15">
    <location>
        <begin position="172"/>
        <end position="527"/>
    </location>
</feature>
<dbReference type="SMART" id="SM00456">
    <property type="entry name" value="WW"/>
    <property type="match status" value="2"/>
</dbReference>
<keyword evidence="5" id="KW-0399">Innate immunity</keyword>
<feature type="compositionally biased region" description="Basic and acidic residues" evidence="15">
    <location>
        <begin position="711"/>
        <end position="736"/>
    </location>
</feature>
<dbReference type="Gene3D" id="3.40.30.10">
    <property type="entry name" value="Glutaredoxin"/>
    <property type="match status" value="1"/>
</dbReference>
<keyword evidence="10" id="KW-0804">Transcription</keyword>
<evidence type="ECO:0000256" key="1">
    <source>
        <dbReference type="ARBA" id="ARBA00004324"/>
    </source>
</evidence>
<evidence type="ECO:0000256" key="8">
    <source>
        <dbReference type="ARBA" id="ARBA00022859"/>
    </source>
</evidence>
<feature type="compositionally biased region" description="Basic and acidic residues" evidence="15">
    <location>
        <begin position="464"/>
        <end position="475"/>
    </location>
</feature>
<dbReference type="GO" id="GO:0045087">
    <property type="term" value="P:innate immune response"/>
    <property type="evidence" value="ECO:0007669"/>
    <property type="project" value="UniProtKB-KW"/>
</dbReference>
<accession>A0ABD1ZIW7</accession>
<dbReference type="SUPFAM" id="SSF51045">
    <property type="entry name" value="WW domain"/>
    <property type="match status" value="2"/>
</dbReference>
<dbReference type="PROSITE" id="PS50020">
    <property type="entry name" value="WW_DOMAIN_2"/>
    <property type="match status" value="2"/>
</dbReference>
<comment type="caution">
    <text evidence="17">The sequence shown here is derived from an EMBL/GenBank/DDBJ whole genome shotgun (WGS) entry which is preliminary data.</text>
</comment>
<feature type="compositionally biased region" description="Basic and acidic residues" evidence="15">
    <location>
        <begin position="964"/>
        <end position="974"/>
    </location>
</feature>
<evidence type="ECO:0000256" key="13">
    <source>
        <dbReference type="ARBA" id="ARBA00042167"/>
    </source>
</evidence>
<keyword evidence="11" id="KW-0508">mRNA splicing</keyword>
<dbReference type="Proteomes" id="UP001605036">
    <property type="component" value="Unassembled WGS sequence"/>
</dbReference>
<feature type="compositionally biased region" description="Pro residues" evidence="15">
    <location>
        <begin position="796"/>
        <end position="811"/>
    </location>
</feature>
<sequence>MASHPFGEKPPTTSGLVPSPPFQQRPQVPFHGVPHGSLSGGSQMQDRLAPPASQLMAPLPPPPQPYMSQQRPTGLPMNASGHHPPPYPVPPVPGNHIRGKFVHTSGQLPLPPHAQSSHHASGQSPFQGGQHAQPPPGVPPSFPYPHHHIGPHAIQQPPLNAESNAQGIPLVSQGQPLFVPPGSQTHGGPLGPPGLPLYGVPQGPPGPRPPQPSPMPGPPSHSAPPGVTATSGHTLHEGPTHRAGQFQPQGNLVNANSMHQSHQVSVQAGGSGPSPANFHPQLQQLNVPSQSQADNSQSGPQNAQFLPSQQSHQLHRSPIPQGASVQHSSSFQSQPFGATSQVSTPSQSETGSGPNGSHQQGLQHSQNQLYYRQVGSGAGVPAWHQSHPPPHHLSRAQQSGRRQQGNTGEMQEIIPHRYHSEGPGSQHAGVAVLSGSSFQEKIAGQQESSREDPKLRREHRRKSRWDPLPEEHSAKDNAPPQLEREAWHSSDSEKTWDPVPGPGQPRGYLQNQNGIAGPIPNMGNGRNIDRSIESAVQAAVLREQESSAHDIISQQRREKRPHETMEMAERDILSIRHDPNDLKEKLLRMTSEHRVDIASKRGRSSQHDQENLEIGNGYGVPGGGAYYNTARPPMFSIGGAHTGLGGFGVDGSRPSPGDLHRPPAVVMQGIVYPQREPDHSSVRFGSNMNQSDFPGVPRSGSLSAIQNEDDSATKKTDLPDLLKQRLKERGILKEDTASASTPASSSQGRPSQNDSSAATLPAGWVEGVDPDSGHVYYFNQNTGKSQWERPTSNSVVPPPLPPPPAASPLPPDWEEATDVNTGRKYYYNSKTNESSWEKPKEPGGPAVAKNQDTTTGDSVLNGVGFKFKKCAGCGGWGRGLVQAWNYCNHCTRVLKIEVPPQNGAKRSSYAVTVATIEPVYEDPPVEPEFKHKWQADIAAAVEAETLKKDPKQRLGLRPPTGKPFRKDQKRRIPSETDDLDPMDPSSYSDAPRGGWGVGLKSQLPRAADTTATGSLFQQRPYPSPGAVLRKNAEFAGQQHGKAGPNYSVIHKRGDGSDGLGDAD</sequence>
<feature type="compositionally biased region" description="Low complexity" evidence="15">
    <location>
        <begin position="113"/>
        <end position="125"/>
    </location>
</feature>
<evidence type="ECO:0000259" key="16">
    <source>
        <dbReference type="PROSITE" id="PS50020"/>
    </source>
</evidence>
<feature type="compositionally biased region" description="Pro residues" evidence="15">
    <location>
        <begin position="202"/>
        <end position="222"/>
    </location>
</feature>
<evidence type="ECO:0000256" key="10">
    <source>
        <dbReference type="ARBA" id="ARBA00023163"/>
    </source>
</evidence>
<protein>
    <recommendedName>
        <fullName evidence="3">Polyglutamine-binding protein 1</fullName>
    </recommendedName>
    <alternativeName>
        <fullName evidence="13">Polyglutamine tract-binding protein 1</fullName>
    </alternativeName>
</protein>
<evidence type="ECO:0000256" key="9">
    <source>
        <dbReference type="ARBA" id="ARBA00023015"/>
    </source>
</evidence>
<dbReference type="PROSITE" id="PS01159">
    <property type="entry name" value="WW_DOMAIN_1"/>
    <property type="match status" value="2"/>
</dbReference>
<feature type="region of interest" description="Disordered" evidence="15">
    <location>
        <begin position="830"/>
        <end position="853"/>
    </location>
</feature>
<reference evidence="17 18" key="1">
    <citation type="submission" date="2024-09" db="EMBL/GenBank/DDBJ databases">
        <title>Chromosome-scale assembly of Riccia fluitans.</title>
        <authorList>
            <person name="Paukszto L."/>
            <person name="Sawicki J."/>
            <person name="Karawczyk K."/>
            <person name="Piernik-Szablinska J."/>
            <person name="Szczecinska M."/>
            <person name="Mazdziarz M."/>
        </authorList>
    </citation>
    <scope>NUCLEOTIDE SEQUENCE [LARGE SCALE GENOMIC DNA]</scope>
    <source>
        <strain evidence="17">Rf_01</strain>
        <tissue evidence="17">Aerial parts of the thallus</tissue>
    </source>
</reference>
<dbReference type="InterPro" id="IPR036020">
    <property type="entry name" value="WW_dom_sf"/>
</dbReference>
<evidence type="ECO:0000256" key="14">
    <source>
        <dbReference type="ARBA" id="ARBA00046362"/>
    </source>
</evidence>
<feature type="compositionally biased region" description="Pro residues" evidence="15">
    <location>
        <begin position="133"/>
        <end position="143"/>
    </location>
</feature>